<evidence type="ECO:0000259" key="10">
    <source>
        <dbReference type="Pfam" id="PF02397"/>
    </source>
</evidence>
<dbReference type="PANTHER" id="PTHR30576">
    <property type="entry name" value="COLANIC BIOSYNTHESIS UDP-GLUCOSE LIPID CARRIER TRANSFERASE"/>
    <property type="match status" value="1"/>
</dbReference>
<keyword evidence="3" id="KW-1003">Cell membrane</keyword>
<keyword evidence="8" id="KW-0270">Exopolysaccharide synthesis</keyword>
<keyword evidence="12" id="KW-1185">Reference proteome</keyword>
<feature type="transmembrane region" description="Helical" evidence="9">
    <location>
        <begin position="31"/>
        <end position="55"/>
    </location>
</feature>
<gene>
    <name evidence="11" type="ORF">OEZ71_09640</name>
</gene>
<name>A0ABT2ZNJ3_9RHOB</name>
<keyword evidence="6 9" id="KW-1133">Transmembrane helix</keyword>
<keyword evidence="4 11" id="KW-0808">Transferase</keyword>
<organism evidence="11 12">
    <name type="scientific">Albidovulum litorale</name>
    <dbReference type="NCBI Taxonomy" id="2984134"/>
    <lineage>
        <taxon>Bacteria</taxon>
        <taxon>Pseudomonadati</taxon>
        <taxon>Pseudomonadota</taxon>
        <taxon>Alphaproteobacteria</taxon>
        <taxon>Rhodobacterales</taxon>
        <taxon>Paracoccaceae</taxon>
        <taxon>Albidovulum</taxon>
    </lineage>
</organism>
<dbReference type="EMBL" id="JAOWKZ010000002">
    <property type="protein sequence ID" value="MCV2872560.1"/>
    <property type="molecule type" value="Genomic_DNA"/>
</dbReference>
<evidence type="ECO:0000256" key="3">
    <source>
        <dbReference type="ARBA" id="ARBA00022475"/>
    </source>
</evidence>
<dbReference type="Proteomes" id="UP001652564">
    <property type="component" value="Unassembled WGS sequence"/>
</dbReference>
<dbReference type="Pfam" id="PF02397">
    <property type="entry name" value="Bac_transf"/>
    <property type="match status" value="1"/>
</dbReference>
<evidence type="ECO:0000256" key="4">
    <source>
        <dbReference type="ARBA" id="ARBA00022679"/>
    </source>
</evidence>
<evidence type="ECO:0000313" key="11">
    <source>
        <dbReference type="EMBL" id="MCV2872560.1"/>
    </source>
</evidence>
<evidence type="ECO:0000256" key="6">
    <source>
        <dbReference type="ARBA" id="ARBA00022989"/>
    </source>
</evidence>
<evidence type="ECO:0000256" key="9">
    <source>
        <dbReference type="SAM" id="Phobius"/>
    </source>
</evidence>
<dbReference type="InterPro" id="IPR003362">
    <property type="entry name" value="Bact_transf"/>
</dbReference>
<sequence length="223" mass="25161">MAAPLFEFRDDVVISTQPGFYGTHGKRLLDILLVLLMAPVVLPVLGVMLAMTALCGGQPFYSQLRIGREGKTFRCWKVRTMVPDADKALLDLLRNNPTLAQEWRQNQKLVNDPRITRVGAVLRKTSLDELPQFWNVLMGEMSLVGPRPFLPEQRAQYDSRRCGASYYLMRPGITGLWQVGRRNRGSFSERALFDDDYSGQISLLTDLSILFRTVGVVLRATGI</sequence>
<evidence type="ECO:0000256" key="1">
    <source>
        <dbReference type="ARBA" id="ARBA00004236"/>
    </source>
</evidence>
<comment type="caution">
    <text evidence="11">The sequence shown here is derived from an EMBL/GenBank/DDBJ whole genome shotgun (WGS) entry which is preliminary data.</text>
</comment>
<evidence type="ECO:0000256" key="8">
    <source>
        <dbReference type="ARBA" id="ARBA00023169"/>
    </source>
</evidence>
<evidence type="ECO:0000256" key="5">
    <source>
        <dbReference type="ARBA" id="ARBA00022692"/>
    </source>
</evidence>
<keyword evidence="5 9" id="KW-0812">Transmembrane</keyword>
<accession>A0ABT2ZNJ3</accession>
<comment type="similarity">
    <text evidence="2">Belongs to the bacterial sugar transferase family.</text>
</comment>
<dbReference type="GO" id="GO:0016740">
    <property type="term" value="F:transferase activity"/>
    <property type="evidence" value="ECO:0007669"/>
    <property type="project" value="UniProtKB-KW"/>
</dbReference>
<dbReference type="PANTHER" id="PTHR30576:SF4">
    <property type="entry name" value="UNDECAPRENYL-PHOSPHATE GALACTOSE PHOSPHOTRANSFERASE"/>
    <property type="match status" value="1"/>
</dbReference>
<keyword evidence="7 9" id="KW-0472">Membrane</keyword>
<protein>
    <submittedName>
        <fullName evidence="11">Sugar transferase</fullName>
    </submittedName>
</protein>
<comment type="subcellular location">
    <subcellularLocation>
        <location evidence="1">Cell membrane</location>
    </subcellularLocation>
</comment>
<evidence type="ECO:0000313" key="12">
    <source>
        <dbReference type="Proteomes" id="UP001652564"/>
    </source>
</evidence>
<reference evidence="11 12" key="1">
    <citation type="submission" date="2022-10" db="EMBL/GenBank/DDBJ databases">
        <title>Defluviimonas sp. nov., isolated from ocean surface sediments.</title>
        <authorList>
            <person name="He W."/>
            <person name="Wang L."/>
            <person name="Zhang D.-F."/>
        </authorList>
    </citation>
    <scope>NUCLEOTIDE SEQUENCE [LARGE SCALE GENOMIC DNA]</scope>
    <source>
        <strain evidence="11 12">WL0050</strain>
    </source>
</reference>
<proteinExistence type="inferred from homology"/>
<feature type="domain" description="Bacterial sugar transferase" evidence="10">
    <location>
        <begin position="26"/>
        <end position="218"/>
    </location>
</feature>
<evidence type="ECO:0000256" key="2">
    <source>
        <dbReference type="ARBA" id="ARBA00006464"/>
    </source>
</evidence>
<evidence type="ECO:0000256" key="7">
    <source>
        <dbReference type="ARBA" id="ARBA00023136"/>
    </source>
</evidence>
<dbReference type="RefSeq" id="WP_263739740.1">
    <property type="nucleotide sequence ID" value="NZ_JAOWKZ010000002.1"/>
</dbReference>